<name>A0A1G6TUQ6_9SPHI</name>
<keyword evidence="2" id="KW-1185">Reference proteome</keyword>
<organism evidence="1 2">
    <name type="scientific">Mucilaginibacter pineti</name>
    <dbReference type="NCBI Taxonomy" id="1391627"/>
    <lineage>
        <taxon>Bacteria</taxon>
        <taxon>Pseudomonadati</taxon>
        <taxon>Bacteroidota</taxon>
        <taxon>Sphingobacteriia</taxon>
        <taxon>Sphingobacteriales</taxon>
        <taxon>Sphingobacteriaceae</taxon>
        <taxon>Mucilaginibacter</taxon>
    </lineage>
</organism>
<dbReference type="Pfam" id="PF13563">
    <property type="entry name" value="2_5_RNA_ligase2"/>
    <property type="match status" value="1"/>
</dbReference>
<dbReference type="RefSeq" id="WP_091143468.1">
    <property type="nucleotide sequence ID" value="NZ_FNAI01000001.1"/>
</dbReference>
<dbReference type="STRING" id="1391627.SAMN05216464_101426"/>
<dbReference type="EMBL" id="FNAI01000001">
    <property type="protein sequence ID" value="SDD32892.1"/>
    <property type="molecule type" value="Genomic_DNA"/>
</dbReference>
<gene>
    <name evidence="1" type="ORF">SAMN05216464_101426</name>
</gene>
<dbReference type="GO" id="GO:0016874">
    <property type="term" value="F:ligase activity"/>
    <property type="evidence" value="ECO:0007669"/>
    <property type="project" value="UniProtKB-KW"/>
</dbReference>
<proteinExistence type="predicted"/>
<accession>A0A1G6TUQ6</accession>
<dbReference type="AlphaFoldDB" id="A0A1G6TUQ6"/>
<protein>
    <submittedName>
        <fullName evidence="1">2'-5' RNA ligase</fullName>
    </submittedName>
</protein>
<dbReference type="Proteomes" id="UP000199072">
    <property type="component" value="Unassembled WGS sequence"/>
</dbReference>
<dbReference type="SUPFAM" id="SSF55144">
    <property type="entry name" value="LigT-like"/>
    <property type="match status" value="1"/>
</dbReference>
<keyword evidence="1" id="KW-0436">Ligase</keyword>
<sequence length="209" mass="24315">MTAYEDYLMLLSPPDAVKQEIARYKKASARLIGDYQSMDSPAHISILHLERQKPFMADRNIDLIEKSLNALPAVLLHIDGFRYFSHLHNRMTIYAHIRSTPAVEEWFKRLKKSLNIKKALVPHITVTRNIPGEDFTLLWPHFQHKKLVEPFWVKELKIVKRETFAEAPKWQSFKVFEFKNVAGLGNRANVPLDKPAQTDMPPVNQIDLF</sequence>
<evidence type="ECO:0000313" key="2">
    <source>
        <dbReference type="Proteomes" id="UP000199072"/>
    </source>
</evidence>
<dbReference type="InterPro" id="IPR009097">
    <property type="entry name" value="Cyclic_Pdiesterase"/>
</dbReference>
<reference evidence="1 2" key="1">
    <citation type="submission" date="2016-10" db="EMBL/GenBank/DDBJ databases">
        <authorList>
            <person name="de Groot N.N."/>
        </authorList>
    </citation>
    <scope>NUCLEOTIDE SEQUENCE [LARGE SCALE GENOMIC DNA]</scope>
    <source>
        <strain evidence="1 2">47C3B</strain>
    </source>
</reference>
<evidence type="ECO:0000313" key="1">
    <source>
        <dbReference type="EMBL" id="SDD32892.1"/>
    </source>
</evidence>
<dbReference type="OrthoDB" id="1351981at2"/>
<dbReference type="Gene3D" id="3.90.1140.10">
    <property type="entry name" value="Cyclic phosphodiesterase"/>
    <property type="match status" value="1"/>
</dbReference>